<proteinExistence type="predicted"/>
<evidence type="ECO:0000313" key="1">
    <source>
        <dbReference type="EMBL" id="SMN21490.1"/>
    </source>
</evidence>
<reference evidence="1 2" key="1">
    <citation type="submission" date="2017-04" db="EMBL/GenBank/DDBJ databases">
        <authorList>
            <person name="Afonso C.L."/>
            <person name="Miller P.J."/>
            <person name="Scott M.A."/>
            <person name="Spackman E."/>
            <person name="Goraichik I."/>
            <person name="Dimitrov K.M."/>
            <person name="Suarez D.L."/>
            <person name="Swayne D.E."/>
        </authorList>
    </citation>
    <scope>NUCLEOTIDE SEQUENCE [LARGE SCALE GENOMIC DNA]</scope>
</reference>
<dbReference type="GO" id="GO:0070336">
    <property type="term" value="F:flap-structured DNA binding"/>
    <property type="evidence" value="ECO:0007669"/>
    <property type="project" value="InterPro"/>
</dbReference>
<accession>A0A1X7R7Q9</accession>
<dbReference type="OrthoDB" id="4034365at2759"/>
<name>A0A1X7R7Q9_9SACH</name>
<dbReference type="Pfam" id="PF11561">
    <property type="entry name" value="Saw1"/>
    <property type="match status" value="1"/>
</dbReference>
<dbReference type="STRING" id="1789683.A0A1X7R7Q9"/>
<organism evidence="1 2">
    <name type="scientific">Maudiozyma saulgeensis</name>
    <dbReference type="NCBI Taxonomy" id="1789683"/>
    <lineage>
        <taxon>Eukaryota</taxon>
        <taxon>Fungi</taxon>
        <taxon>Dikarya</taxon>
        <taxon>Ascomycota</taxon>
        <taxon>Saccharomycotina</taxon>
        <taxon>Saccharomycetes</taxon>
        <taxon>Saccharomycetales</taxon>
        <taxon>Saccharomycetaceae</taxon>
        <taxon>Maudiozyma</taxon>
    </lineage>
</organism>
<dbReference type="InterPro" id="IPR021624">
    <property type="entry name" value="Saw1"/>
</dbReference>
<keyword evidence="2" id="KW-1185">Reference proteome</keyword>
<evidence type="ECO:0000313" key="2">
    <source>
        <dbReference type="Proteomes" id="UP000196158"/>
    </source>
</evidence>
<dbReference type="Proteomes" id="UP000196158">
    <property type="component" value="Unassembled WGS sequence"/>
</dbReference>
<dbReference type="EMBL" id="FXLY01000008">
    <property type="protein sequence ID" value="SMN21490.1"/>
    <property type="molecule type" value="Genomic_DNA"/>
</dbReference>
<sequence>MVVSLATLRVSDNIAVQLRIFVNRKQILQNNDKATTLFEAPLLSNNSIVSLKSPNTGIYLSNTDMSSLCDELKEEIRLILYDLTSPNISKTILQKIRIGQKVDFQEKILKPIKDNLDSDSNNFIKSSILTISRVSRFKYLLHYESKWKLDIFIENIAKLASIRQLLIFKYSFTMNVPHKRRMLIMERFSSQTKRTIVDDSDNENDIDMEETIEDVKPEIKFKYRPIRNLGPILDIHVLERPRRHN</sequence>
<gene>
    <name evidence="1" type="ORF">KASA_0K01507G</name>
</gene>
<protein>
    <submittedName>
        <fullName evidence="1">Similar to Saccharomyces cerevisiae YAL027W SAW1 Protein involved in Rad1p/Rad10p-dependent removal of 3'-nonhomologous tails during double-strand break repair via single-strand annealing</fullName>
    </submittedName>
</protein>
<dbReference type="AlphaFoldDB" id="A0A1X7R7Q9"/>
<dbReference type="GO" id="GO:0000736">
    <property type="term" value="P:double-strand break repair via single-strand annealing, removal of nonhomologous ends"/>
    <property type="evidence" value="ECO:0007669"/>
    <property type="project" value="InterPro"/>
</dbReference>